<name>A0ABV8A0H2_9GAMM</name>
<sequence>MMISWLWRLGLIALLTWFAVPLIMREDTPVAVPDTVGAEVVDSALNAWQRFWAERTPVSPNQSPAVAFSTGTMPNALASLLGEQNIEGIEGSALLNLLQRLPRGQQLSVAQLQQRAQDMGFELEAADAEQLLAWLEAQTPN</sequence>
<evidence type="ECO:0000313" key="1">
    <source>
        <dbReference type="EMBL" id="MFC3853126.1"/>
    </source>
</evidence>
<gene>
    <name evidence="1" type="ORF">ACFOOG_09815</name>
</gene>
<organism evidence="1 2">
    <name type="scientific">Saccharospirillum mangrovi</name>
    <dbReference type="NCBI Taxonomy" id="2161747"/>
    <lineage>
        <taxon>Bacteria</taxon>
        <taxon>Pseudomonadati</taxon>
        <taxon>Pseudomonadota</taxon>
        <taxon>Gammaproteobacteria</taxon>
        <taxon>Oceanospirillales</taxon>
        <taxon>Saccharospirillaceae</taxon>
        <taxon>Saccharospirillum</taxon>
    </lineage>
</organism>
<dbReference type="EMBL" id="JBHRYR010000003">
    <property type="protein sequence ID" value="MFC3853126.1"/>
    <property type="molecule type" value="Genomic_DNA"/>
</dbReference>
<keyword evidence="2" id="KW-1185">Reference proteome</keyword>
<evidence type="ECO:0008006" key="3">
    <source>
        <dbReference type="Google" id="ProtNLM"/>
    </source>
</evidence>
<proteinExistence type="predicted"/>
<protein>
    <recommendedName>
        <fullName evidence="3">DUF2388 domain-containing protein</fullName>
    </recommendedName>
</protein>
<dbReference type="RefSeq" id="WP_380695984.1">
    <property type="nucleotide sequence ID" value="NZ_JBHRYR010000003.1"/>
</dbReference>
<comment type="caution">
    <text evidence="1">The sequence shown here is derived from an EMBL/GenBank/DDBJ whole genome shotgun (WGS) entry which is preliminary data.</text>
</comment>
<reference evidence="2" key="1">
    <citation type="journal article" date="2019" name="Int. J. Syst. Evol. Microbiol.">
        <title>The Global Catalogue of Microorganisms (GCM) 10K type strain sequencing project: providing services to taxonomists for standard genome sequencing and annotation.</title>
        <authorList>
            <consortium name="The Broad Institute Genomics Platform"/>
            <consortium name="The Broad Institute Genome Sequencing Center for Infectious Disease"/>
            <person name="Wu L."/>
            <person name="Ma J."/>
        </authorList>
    </citation>
    <scope>NUCLEOTIDE SEQUENCE [LARGE SCALE GENOMIC DNA]</scope>
    <source>
        <strain evidence="2">IBRC 10765</strain>
    </source>
</reference>
<evidence type="ECO:0000313" key="2">
    <source>
        <dbReference type="Proteomes" id="UP001595617"/>
    </source>
</evidence>
<accession>A0ABV8A0H2</accession>
<dbReference type="Proteomes" id="UP001595617">
    <property type="component" value="Unassembled WGS sequence"/>
</dbReference>